<dbReference type="RefSeq" id="WP_328963369.1">
    <property type="nucleotide sequence ID" value="NZ_CP108090.1"/>
</dbReference>
<evidence type="ECO:0000256" key="1">
    <source>
        <dbReference type="SAM" id="MobiDB-lite"/>
    </source>
</evidence>
<name>A0ABZ1TGR4_STRVG</name>
<protein>
    <submittedName>
        <fullName evidence="4">DUF4232 domain-containing protein</fullName>
    </submittedName>
</protein>
<organism evidence="4 5">
    <name type="scientific">Streptomyces virginiae</name>
    <name type="common">Streptomyces cinnamonensis</name>
    <dbReference type="NCBI Taxonomy" id="1961"/>
    <lineage>
        <taxon>Bacteria</taxon>
        <taxon>Bacillati</taxon>
        <taxon>Actinomycetota</taxon>
        <taxon>Actinomycetes</taxon>
        <taxon>Kitasatosporales</taxon>
        <taxon>Streptomycetaceae</taxon>
        <taxon>Streptomyces</taxon>
    </lineage>
</organism>
<dbReference type="InterPro" id="IPR025326">
    <property type="entry name" value="DUF4232"/>
</dbReference>
<evidence type="ECO:0000256" key="2">
    <source>
        <dbReference type="SAM" id="SignalP"/>
    </source>
</evidence>
<proteinExistence type="predicted"/>
<accession>A0ABZ1TGR4</accession>
<evidence type="ECO:0000313" key="4">
    <source>
        <dbReference type="EMBL" id="WUQ14655.1"/>
    </source>
</evidence>
<dbReference type="PROSITE" id="PS51257">
    <property type="entry name" value="PROKAR_LIPOPROTEIN"/>
    <property type="match status" value="1"/>
</dbReference>
<sequence length="212" mass="21745">MIAKRRTRRRIPALVTAGVLAGVLAGASGCSAPPAPRTAPGPTAVSGTVRPAPDRSAPTAPTATAQACPEGGVRLVEGEGDAAMGLRVADFQLVNCGTQPYLLEGYPQLSLRDDRNDPLEVSVEHGSAGITTGTPNLDAAPQRVTLAPGQAAVFGIVWRNLVTDGTVVATTARVLEVEPRPGAPRLSLRLASPVDLGNTGKLGLGPWLPLSR</sequence>
<feature type="chain" id="PRO_5045270063" evidence="2">
    <location>
        <begin position="33"/>
        <end position="212"/>
    </location>
</feature>
<keyword evidence="2" id="KW-0732">Signal</keyword>
<feature type="signal peptide" evidence="2">
    <location>
        <begin position="1"/>
        <end position="32"/>
    </location>
</feature>
<dbReference type="EMBL" id="CP108090">
    <property type="protein sequence ID" value="WUQ14655.1"/>
    <property type="molecule type" value="Genomic_DNA"/>
</dbReference>
<feature type="domain" description="DUF4232" evidence="3">
    <location>
        <begin position="68"/>
        <end position="207"/>
    </location>
</feature>
<dbReference type="Pfam" id="PF14016">
    <property type="entry name" value="DUF4232"/>
    <property type="match status" value="1"/>
</dbReference>
<feature type="region of interest" description="Disordered" evidence="1">
    <location>
        <begin position="32"/>
        <end position="66"/>
    </location>
</feature>
<feature type="compositionally biased region" description="Low complexity" evidence="1">
    <location>
        <begin position="54"/>
        <end position="66"/>
    </location>
</feature>
<gene>
    <name evidence="4" type="ORF">OG517_26370</name>
</gene>
<evidence type="ECO:0000313" key="5">
    <source>
        <dbReference type="Proteomes" id="UP001432039"/>
    </source>
</evidence>
<keyword evidence="5" id="KW-1185">Reference proteome</keyword>
<dbReference type="Proteomes" id="UP001432039">
    <property type="component" value="Chromosome"/>
</dbReference>
<reference evidence="4" key="1">
    <citation type="submission" date="2022-10" db="EMBL/GenBank/DDBJ databases">
        <title>The complete genomes of actinobacterial strains from the NBC collection.</title>
        <authorList>
            <person name="Joergensen T.S."/>
            <person name="Alvarez Arevalo M."/>
            <person name="Sterndorff E.B."/>
            <person name="Faurdal D."/>
            <person name="Vuksanovic O."/>
            <person name="Mourched A.-S."/>
            <person name="Charusanti P."/>
            <person name="Shaw S."/>
            <person name="Blin K."/>
            <person name="Weber T."/>
        </authorList>
    </citation>
    <scope>NUCLEOTIDE SEQUENCE</scope>
    <source>
        <strain evidence="4">NBC_00248</strain>
    </source>
</reference>
<evidence type="ECO:0000259" key="3">
    <source>
        <dbReference type="Pfam" id="PF14016"/>
    </source>
</evidence>